<protein>
    <submittedName>
        <fullName evidence="18">Polysaccharide export protein</fullName>
    </submittedName>
</protein>
<dbReference type="PANTHER" id="PTHR33619:SF3">
    <property type="entry name" value="POLYSACCHARIDE EXPORT PROTEIN GFCE-RELATED"/>
    <property type="match status" value="1"/>
</dbReference>
<evidence type="ECO:0000259" key="17">
    <source>
        <dbReference type="Pfam" id="PF22461"/>
    </source>
</evidence>
<keyword evidence="19" id="KW-1185">Reference proteome</keyword>
<feature type="domain" description="Outer-membrane lipoprotein Wza C-terminal" evidence="16">
    <location>
        <begin position="345"/>
        <end position="374"/>
    </location>
</feature>
<keyword evidence="4" id="KW-1134">Transmembrane beta strand</keyword>
<keyword evidence="13" id="KW-0998">Cell outer membrane</keyword>
<dbReference type="EMBL" id="JBAKAP010000006">
    <property type="protein sequence ID" value="MEL0616576.1"/>
    <property type="molecule type" value="Genomic_DNA"/>
</dbReference>
<evidence type="ECO:0000256" key="11">
    <source>
        <dbReference type="ARBA" id="ARBA00023136"/>
    </source>
</evidence>
<keyword evidence="11" id="KW-0472">Membrane</keyword>
<evidence type="ECO:0000256" key="5">
    <source>
        <dbReference type="ARBA" id="ARBA00022597"/>
    </source>
</evidence>
<evidence type="ECO:0000313" key="18">
    <source>
        <dbReference type="EMBL" id="MEL0616576.1"/>
    </source>
</evidence>
<keyword evidence="8" id="KW-0625">Polysaccharide transport</keyword>
<evidence type="ECO:0000256" key="9">
    <source>
        <dbReference type="ARBA" id="ARBA00023065"/>
    </source>
</evidence>
<dbReference type="PANTHER" id="PTHR33619">
    <property type="entry name" value="POLYSACCHARIDE EXPORT PROTEIN GFCE-RELATED"/>
    <property type="match status" value="1"/>
</dbReference>
<feature type="domain" description="SLBB" evidence="17">
    <location>
        <begin position="172"/>
        <end position="250"/>
    </location>
</feature>
<evidence type="ECO:0000256" key="12">
    <source>
        <dbReference type="ARBA" id="ARBA00023139"/>
    </source>
</evidence>
<evidence type="ECO:0000256" key="6">
    <source>
        <dbReference type="ARBA" id="ARBA00022692"/>
    </source>
</evidence>
<evidence type="ECO:0000313" key="19">
    <source>
        <dbReference type="Proteomes" id="UP001378242"/>
    </source>
</evidence>
<evidence type="ECO:0000256" key="1">
    <source>
        <dbReference type="ARBA" id="ARBA00004571"/>
    </source>
</evidence>
<evidence type="ECO:0000256" key="14">
    <source>
        <dbReference type="ARBA" id="ARBA00023288"/>
    </source>
</evidence>
<dbReference type="Gene3D" id="3.30.1950.10">
    <property type="entry name" value="wza like domain"/>
    <property type="match status" value="1"/>
</dbReference>
<evidence type="ECO:0000256" key="8">
    <source>
        <dbReference type="ARBA" id="ARBA00023047"/>
    </source>
</evidence>
<dbReference type="InterPro" id="IPR040716">
    <property type="entry name" value="Wza_C"/>
</dbReference>
<evidence type="ECO:0000256" key="7">
    <source>
        <dbReference type="ARBA" id="ARBA00022729"/>
    </source>
</evidence>
<comment type="similarity">
    <text evidence="2">Belongs to the BexD/CtrA/VexA family.</text>
</comment>
<dbReference type="Proteomes" id="UP001378242">
    <property type="component" value="Unassembled WGS sequence"/>
</dbReference>
<gene>
    <name evidence="18" type="ORF">V6243_06995</name>
</gene>
<dbReference type="NCBIfam" id="NF011658">
    <property type="entry name" value="PRK15078.1"/>
    <property type="match status" value="1"/>
</dbReference>
<keyword evidence="6" id="KW-0812">Transmembrane</keyword>
<keyword evidence="12" id="KW-0564">Palmitate</keyword>
<sequence length="377" mass="40626">MTEVMKRSTRSTLRGVSLAIMLAALGGCAFAPGGHMDYEVETAPLSDHVTVSPITPALISSYRALPAQTAPADDALVDDIKRYVYRVGGGDILAINLSTPLDLAQETGVQRQTVEALTYIVQPDGTLYYPYVGRINVKDMTVDEVRASLVRGLSRFITDPQVNVSVAQFRSQRVYLSGAVREPGFVPVTDVPLTLIDAISASGGVTELANTHDITLTRDGHQEHLSLYQLLQQGNMRENRLLHDGDVINIPVATDQNVFVLGQVLKPGNMPVGNERLSLTDALSRAGGVDEDRADPSGVFVVRENGPDADKLATVYVLDISDATSLMLGARFPLQPRDVVYVTAAPVSRWNRVLSQLLPSVTSTGAFVSVIDDIEGD</sequence>
<evidence type="ECO:0000256" key="10">
    <source>
        <dbReference type="ARBA" id="ARBA00023114"/>
    </source>
</evidence>
<evidence type="ECO:0000256" key="2">
    <source>
        <dbReference type="ARBA" id="ARBA00009450"/>
    </source>
</evidence>
<evidence type="ECO:0000256" key="4">
    <source>
        <dbReference type="ARBA" id="ARBA00022452"/>
    </source>
</evidence>
<dbReference type="Pfam" id="PF02563">
    <property type="entry name" value="Poly_export"/>
    <property type="match status" value="1"/>
</dbReference>
<feature type="domain" description="SLBB" evidence="17">
    <location>
        <begin position="256"/>
        <end position="342"/>
    </location>
</feature>
<name>A0ABU9GDM4_COBMA</name>
<feature type="domain" description="Polysaccharide export protein N-terminal" evidence="15">
    <location>
        <begin position="83"/>
        <end position="166"/>
    </location>
</feature>
<dbReference type="Gene3D" id="1.20.5.70">
    <property type="match status" value="1"/>
</dbReference>
<keyword evidence="5" id="KW-0762">Sugar transport</keyword>
<dbReference type="InterPro" id="IPR049712">
    <property type="entry name" value="Poly_export"/>
</dbReference>
<proteinExistence type="inferred from homology"/>
<dbReference type="Pfam" id="PF22461">
    <property type="entry name" value="SLBB_2"/>
    <property type="match status" value="2"/>
</dbReference>
<organism evidence="18 19">
    <name type="scientific">Cobetia marina</name>
    <name type="common">Deleya marina</name>
    <dbReference type="NCBI Taxonomy" id="28258"/>
    <lineage>
        <taxon>Bacteria</taxon>
        <taxon>Pseudomonadati</taxon>
        <taxon>Pseudomonadota</taxon>
        <taxon>Gammaproteobacteria</taxon>
        <taxon>Oceanospirillales</taxon>
        <taxon>Halomonadaceae</taxon>
        <taxon>Cobetia</taxon>
    </lineage>
</organism>
<keyword evidence="7" id="KW-0732">Signal</keyword>
<dbReference type="Gene3D" id="3.10.560.10">
    <property type="entry name" value="Outer membrane lipoprotein wza domain like"/>
    <property type="match status" value="2"/>
</dbReference>
<accession>A0ABU9GDM4</accession>
<evidence type="ECO:0000259" key="15">
    <source>
        <dbReference type="Pfam" id="PF02563"/>
    </source>
</evidence>
<dbReference type="InterPro" id="IPR054765">
    <property type="entry name" value="SLBB_dom"/>
</dbReference>
<reference evidence="18 19" key="1">
    <citation type="submission" date="2024-02" db="EMBL/GenBank/DDBJ databases">
        <title>Bacteria isolated from the canopy kelp, Nereocystis luetkeana.</title>
        <authorList>
            <person name="Pfister C.A."/>
            <person name="Younker I.T."/>
            <person name="Light S.H."/>
        </authorList>
    </citation>
    <scope>NUCLEOTIDE SEQUENCE [LARGE SCALE GENOMIC DNA]</scope>
    <source>
        <strain evidence="18 19">TI.5.07</strain>
    </source>
</reference>
<dbReference type="InterPro" id="IPR003715">
    <property type="entry name" value="Poly_export_N"/>
</dbReference>
<keyword evidence="14" id="KW-0449">Lipoprotein</keyword>
<evidence type="ECO:0000256" key="13">
    <source>
        <dbReference type="ARBA" id="ARBA00023237"/>
    </source>
</evidence>
<keyword evidence="9" id="KW-0406">Ion transport</keyword>
<dbReference type="RefSeq" id="WP_077374075.1">
    <property type="nucleotide sequence ID" value="NZ_CP173426.1"/>
</dbReference>
<dbReference type="Pfam" id="PF18412">
    <property type="entry name" value="Wza_C"/>
    <property type="match status" value="1"/>
</dbReference>
<dbReference type="PROSITE" id="PS51257">
    <property type="entry name" value="PROKAR_LIPOPROTEIN"/>
    <property type="match status" value="1"/>
</dbReference>
<keyword evidence="10" id="KW-0626">Porin</keyword>
<keyword evidence="3" id="KW-0813">Transport</keyword>
<comment type="caution">
    <text evidence="18">The sequence shown here is derived from an EMBL/GenBank/DDBJ whole genome shotgun (WGS) entry which is preliminary data.</text>
</comment>
<comment type="subcellular location">
    <subcellularLocation>
        <location evidence="1">Cell outer membrane</location>
        <topology evidence="1">Multi-pass membrane protein</topology>
    </subcellularLocation>
</comment>
<evidence type="ECO:0000259" key="16">
    <source>
        <dbReference type="Pfam" id="PF18412"/>
    </source>
</evidence>
<evidence type="ECO:0000256" key="3">
    <source>
        <dbReference type="ARBA" id="ARBA00022448"/>
    </source>
</evidence>